<dbReference type="FunFam" id="3.40.50.720:FF:000003">
    <property type="entry name" value="S-(hydroxymethyl)glutathione dehydrogenase"/>
    <property type="match status" value="1"/>
</dbReference>
<accession>A0A2J7TCU9</accession>
<evidence type="ECO:0000256" key="6">
    <source>
        <dbReference type="RuleBase" id="RU361277"/>
    </source>
</evidence>
<comment type="cofactor">
    <cofactor evidence="1 6">
        <name>Zn(2+)</name>
        <dbReference type="ChEBI" id="CHEBI:29105"/>
    </cofactor>
</comment>
<name>A0A2J7TCU9_METSI</name>
<dbReference type="SUPFAM" id="SSF51735">
    <property type="entry name" value="NAD(P)-binding Rossmann-fold domains"/>
    <property type="match status" value="1"/>
</dbReference>
<dbReference type="RefSeq" id="WP_102845152.1">
    <property type="nucleotide sequence ID" value="NZ_PDZR01000029.1"/>
</dbReference>
<dbReference type="GO" id="GO:0008270">
    <property type="term" value="F:zinc ion binding"/>
    <property type="evidence" value="ECO:0007669"/>
    <property type="project" value="InterPro"/>
</dbReference>
<protein>
    <submittedName>
        <fullName evidence="8">Alcohol dehydrogenase</fullName>
    </submittedName>
</protein>
<evidence type="ECO:0000259" key="7">
    <source>
        <dbReference type="SMART" id="SM00829"/>
    </source>
</evidence>
<dbReference type="SMART" id="SM00829">
    <property type="entry name" value="PKS_ER"/>
    <property type="match status" value="1"/>
</dbReference>
<dbReference type="AlphaFoldDB" id="A0A2J7TCU9"/>
<keyword evidence="2 6" id="KW-0479">Metal-binding</keyword>
<feature type="domain" description="Enoyl reductase (ER)" evidence="7">
    <location>
        <begin position="14"/>
        <end position="365"/>
    </location>
</feature>
<keyword evidence="4" id="KW-0560">Oxidoreductase</keyword>
<organism evidence="8 9">
    <name type="scientific">Methylocella silvestris</name>
    <dbReference type="NCBI Taxonomy" id="199596"/>
    <lineage>
        <taxon>Bacteria</taxon>
        <taxon>Pseudomonadati</taxon>
        <taxon>Pseudomonadota</taxon>
        <taxon>Alphaproteobacteria</taxon>
        <taxon>Hyphomicrobiales</taxon>
        <taxon>Beijerinckiaceae</taxon>
        <taxon>Methylocella</taxon>
    </lineage>
</organism>
<dbReference type="InterPro" id="IPR013154">
    <property type="entry name" value="ADH-like_N"/>
</dbReference>
<evidence type="ECO:0000256" key="1">
    <source>
        <dbReference type="ARBA" id="ARBA00001947"/>
    </source>
</evidence>
<evidence type="ECO:0000313" key="8">
    <source>
        <dbReference type="EMBL" id="PNG24582.1"/>
    </source>
</evidence>
<comment type="caution">
    <text evidence="8">The sequence shown here is derived from an EMBL/GenBank/DDBJ whole genome shotgun (WGS) entry which is preliminary data.</text>
</comment>
<keyword evidence="3 6" id="KW-0862">Zinc</keyword>
<dbReference type="CDD" id="cd08278">
    <property type="entry name" value="benzyl_alcohol_DH"/>
    <property type="match status" value="1"/>
</dbReference>
<reference evidence="8 9" key="1">
    <citation type="submission" date="2017-10" db="EMBL/GenBank/DDBJ databases">
        <title>Genome announcement of Methylocella silvestris TVC from permafrost.</title>
        <authorList>
            <person name="Wang J."/>
            <person name="Geng K."/>
            <person name="Ul-Haque F."/>
            <person name="Crombie A.T."/>
            <person name="Street L.E."/>
            <person name="Wookey P.A."/>
            <person name="Murrell J.C."/>
            <person name="Pratscher J."/>
        </authorList>
    </citation>
    <scope>NUCLEOTIDE SEQUENCE [LARGE SCALE GENOMIC DNA]</scope>
    <source>
        <strain evidence="8 9">TVC</strain>
    </source>
</reference>
<dbReference type="InterPro" id="IPR013149">
    <property type="entry name" value="ADH-like_C"/>
</dbReference>
<evidence type="ECO:0000256" key="3">
    <source>
        <dbReference type="ARBA" id="ARBA00022833"/>
    </source>
</evidence>
<dbReference type="SUPFAM" id="SSF50129">
    <property type="entry name" value="GroES-like"/>
    <property type="match status" value="1"/>
</dbReference>
<dbReference type="InterPro" id="IPR020843">
    <property type="entry name" value="ER"/>
</dbReference>
<dbReference type="PANTHER" id="PTHR43880">
    <property type="entry name" value="ALCOHOL DEHYDROGENASE"/>
    <property type="match status" value="1"/>
</dbReference>
<dbReference type="Gene3D" id="3.40.50.720">
    <property type="entry name" value="NAD(P)-binding Rossmann-like Domain"/>
    <property type="match status" value="1"/>
</dbReference>
<keyword evidence="5" id="KW-0520">NAD</keyword>
<sequence length="374" mass="39265">MLRMKAAVVREKGGPFLVEMIDLDDPRGDEVLVRIAGVGMCHTDLVVRDQYFPTPLPAVLGHEGAGVVEKIGSQVNKVAVGDHVVLTFASCGKCVNCQSGRYGYCPDLYAHNFSGARADGSSPCCDAHGSRVSGYFFSQSSFGEYALATERNVVKIPNDVPLEIMGPLGCGVQTGAGAVINALRPGAGTSIAIFGAGSVGLAAAMAAQVVGCAQIIVVDLNDRRLNLAMELGATHVVNAGRDDAVHAVRALTSGEGAQFSLECTGLPKVARQAVDCLRLTGICGIIGVAPLGTEMMLDMNGILFGRAVRGIIEGDSIPDIFIPQLIELWRQGRFPFDRLIRKYPLTEIEAAARASESGEVLKAVLIPDAVTVGS</sequence>
<gene>
    <name evidence="8" type="ORF">CR492_18170</name>
</gene>
<dbReference type="InterPro" id="IPR036291">
    <property type="entry name" value="NAD(P)-bd_dom_sf"/>
</dbReference>
<evidence type="ECO:0000313" key="9">
    <source>
        <dbReference type="Proteomes" id="UP000236286"/>
    </source>
</evidence>
<dbReference type="GO" id="GO:0005829">
    <property type="term" value="C:cytosol"/>
    <property type="evidence" value="ECO:0007669"/>
    <property type="project" value="TreeGrafter"/>
</dbReference>
<dbReference type="EMBL" id="PDZR01000029">
    <property type="protein sequence ID" value="PNG24582.1"/>
    <property type="molecule type" value="Genomic_DNA"/>
</dbReference>
<dbReference type="Pfam" id="PF08240">
    <property type="entry name" value="ADH_N"/>
    <property type="match status" value="1"/>
</dbReference>
<dbReference type="Pfam" id="PF00107">
    <property type="entry name" value="ADH_zinc_N"/>
    <property type="match status" value="1"/>
</dbReference>
<dbReference type="OrthoDB" id="9770544at2"/>
<dbReference type="InterPro" id="IPR002328">
    <property type="entry name" value="ADH_Zn_CS"/>
</dbReference>
<dbReference type="Gene3D" id="3.90.180.10">
    <property type="entry name" value="Medium-chain alcohol dehydrogenases, catalytic domain"/>
    <property type="match status" value="1"/>
</dbReference>
<dbReference type="GO" id="GO:0046294">
    <property type="term" value="P:formaldehyde catabolic process"/>
    <property type="evidence" value="ECO:0007669"/>
    <property type="project" value="TreeGrafter"/>
</dbReference>
<dbReference type="GO" id="GO:0051903">
    <property type="term" value="F:S-(hydroxymethyl)glutathione dehydrogenase [NAD(P)+] activity"/>
    <property type="evidence" value="ECO:0007669"/>
    <property type="project" value="TreeGrafter"/>
</dbReference>
<dbReference type="InterPro" id="IPR011032">
    <property type="entry name" value="GroES-like_sf"/>
</dbReference>
<evidence type="ECO:0000256" key="4">
    <source>
        <dbReference type="ARBA" id="ARBA00023002"/>
    </source>
</evidence>
<evidence type="ECO:0000256" key="5">
    <source>
        <dbReference type="ARBA" id="ARBA00023027"/>
    </source>
</evidence>
<dbReference type="PANTHER" id="PTHR43880:SF12">
    <property type="entry name" value="ALCOHOL DEHYDROGENASE CLASS-3"/>
    <property type="match status" value="1"/>
</dbReference>
<dbReference type="Proteomes" id="UP000236286">
    <property type="component" value="Unassembled WGS sequence"/>
</dbReference>
<dbReference type="PROSITE" id="PS00059">
    <property type="entry name" value="ADH_ZINC"/>
    <property type="match status" value="1"/>
</dbReference>
<proteinExistence type="inferred from homology"/>
<evidence type="ECO:0000256" key="2">
    <source>
        <dbReference type="ARBA" id="ARBA00022723"/>
    </source>
</evidence>
<comment type="similarity">
    <text evidence="6">Belongs to the zinc-containing alcohol dehydrogenase family.</text>
</comment>